<reference evidence="1" key="1">
    <citation type="submission" date="2014-09" db="EMBL/GenBank/DDBJ databases">
        <authorList>
            <person name="Magalhaes I.L.F."/>
            <person name="Oliveira U."/>
            <person name="Santos F.R."/>
            <person name="Vidigal T.H.D.A."/>
            <person name="Brescovit A.D."/>
            <person name="Santos A.J."/>
        </authorList>
    </citation>
    <scope>NUCLEOTIDE SEQUENCE</scope>
    <source>
        <tissue evidence="1">Shoot tissue taken approximately 20 cm above the soil surface</tissue>
    </source>
</reference>
<dbReference type="AlphaFoldDB" id="A0A0A9H0T1"/>
<dbReference type="InterPro" id="IPR032675">
    <property type="entry name" value="LRR_dom_sf"/>
</dbReference>
<reference evidence="1" key="2">
    <citation type="journal article" date="2015" name="Data Brief">
        <title>Shoot transcriptome of the giant reed, Arundo donax.</title>
        <authorList>
            <person name="Barrero R.A."/>
            <person name="Guerrero F.D."/>
            <person name="Moolhuijzen P."/>
            <person name="Goolsby J.A."/>
            <person name="Tidwell J."/>
            <person name="Bellgard S.E."/>
            <person name="Bellgard M.I."/>
        </authorList>
    </citation>
    <scope>NUCLEOTIDE SEQUENCE</scope>
    <source>
        <tissue evidence="1">Shoot tissue taken approximately 20 cm above the soil surface</tissue>
    </source>
</reference>
<dbReference type="Pfam" id="PF13516">
    <property type="entry name" value="LRR_6"/>
    <property type="match status" value="1"/>
</dbReference>
<dbReference type="FunFam" id="3.80.10.10:FF:000277">
    <property type="entry name" value="Leucine-rich repeat family protein"/>
    <property type="match status" value="1"/>
</dbReference>
<proteinExistence type="predicted"/>
<accession>A0A0A9H0T1</accession>
<sequence length="72" mass="7919">MRYCNCITDSDMKYLADLTNLRELQLSCCKISDFGVSYLRGVSKLAHLNLEGCAVTAACLEVISGSHLFSLL</sequence>
<dbReference type="SUPFAM" id="SSF52047">
    <property type="entry name" value="RNI-like"/>
    <property type="match status" value="1"/>
</dbReference>
<dbReference type="Gene3D" id="3.80.10.10">
    <property type="entry name" value="Ribonuclease Inhibitor"/>
    <property type="match status" value="1"/>
</dbReference>
<protein>
    <submittedName>
        <fullName evidence="1">Uncharacterized protein</fullName>
    </submittedName>
</protein>
<dbReference type="EMBL" id="GBRH01169460">
    <property type="protein sequence ID" value="JAE28436.1"/>
    <property type="molecule type" value="Transcribed_RNA"/>
</dbReference>
<evidence type="ECO:0000313" key="1">
    <source>
        <dbReference type="EMBL" id="JAE28436.1"/>
    </source>
</evidence>
<dbReference type="InterPro" id="IPR001611">
    <property type="entry name" value="Leu-rich_rpt"/>
</dbReference>
<organism evidence="1">
    <name type="scientific">Arundo donax</name>
    <name type="common">Giant reed</name>
    <name type="synonym">Donax arundinaceus</name>
    <dbReference type="NCBI Taxonomy" id="35708"/>
    <lineage>
        <taxon>Eukaryota</taxon>
        <taxon>Viridiplantae</taxon>
        <taxon>Streptophyta</taxon>
        <taxon>Embryophyta</taxon>
        <taxon>Tracheophyta</taxon>
        <taxon>Spermatophyta</taxon>
        <taxon>Magnoliopsida</taxon>
        <taxon>Liliopsida</taxon>
        <taxon>Poales</taxon>
        <taxon>Poaceae</taxon>
        <taxon>PACMAD clade</taxon>
        <taxon>Arundinoideae</taxon>
        <taxon>Arundineae</taxon>
        <taxon>Arundo</taxon>
    </lineage>
</organism>
<name>A0A0A9H0T1_ARUDO</name>